<evidence type="ECO:0000313" key="4">
    <source>
        <dbReference type="Proteomes" id="UP000697710"/>
    </source>
</evidence>
<dbReference type="SMART" id="SM00393">
    <property type="entry name" value="R3H"/>
    <property type="match status" value="1"/>
</dbReference>
<organism evidence="3 4">
    <name type="scientific">Eiseniibacteriota bacterium</name>
    <dbReference type="NCBI Taxonomy" id="2212470"/>
    <lineage>
        <taxon>Bacteria</taxon>
        <taxon>Candidatus Eiseniibacteriota</taxon>
    </lineage>
</organism>
<dbReference type="InterPro" id="IPR036867">
    <property type="entry name" value="R3H_dom_sf"/>
</dbReference>
<reference evidence="3" key="1">
    <citation type="submission" date="2020-04" db="EMBL/GenBank/DDBJ databases">
        <authorList>
            <person name="Zhang T."/>
        </authorList>
    </citation>
    <scope>NUCLEOTIDE SEQUENCE</scope>
    <source>
        <strain evidence="3">HKST-UBA01</strain>
    </source>
</reference>
<name>A0A956LWN2_UNCEI</name>
<accession>A0A956LWN2</accession>
<evidence type="ECO:0000256" key="1">
    <source>
        <dbReference type="SAM" id="MobiDB-lite"/>
    </source>
</evidence>
<dbReference type="PANTHER" id="PTHR35800">
    <property type="entry name" value="PROTEIN JAG"/>
    <property type="match status" value="1"/>
</dbReference>
<dbReference type="Proteomes" id="UP000697710">
    <property type="component" value="Unassembled WGS sequence"/>
</dbReference>
<comment type="caution">
    <text evidence="3">The sequence shown here is derived from an EMBL/GenBank/DDBJ whole genome shotgun (WGS) entry which is preliminary data.</text>
</comment>
<dbReference type="EMBL" id="JAGQHR010000080">
    <property type="protein sequence ID" value="MCA9726889.1"/>
    <property type="molecule type" value="Genomic_DNA"/>
</dbReference>
<evidence type="ECO:0000259" key="2">
    <source>
        <dbReference type="PROSITE" id="PS51061"/>
    </source>
</evidence>
<dbReference type="InterPro" id="IPR001374">
    <property type="entry name" value="R3H_dom"/>
</dbReference>
<proteinExistence type="predicted"/>
<dbReference type="Gene3D" id="3.30.1370.50">
    <property type="entry name" value="R3H-like domain"/>
    <property type="match status" value="1"/>
</dbReference>
<dbReference type="CDD" id="cd02414">
    <property type="entry name" value="KH-II_Jag"/>
    <property type="match status" value="1"/>
</dbReference>
<dbReference type="GO" id="GO:0003723">
    <property type="term" value="F:RNA binding"/>
    <property type="evidence" value="ECO:0007669"/>
    <property type="project" value="InterPro"/>
</dbReference>
<evidence type="ECO:0000313" key="3">
    <source>
        <dbReference type="EMBL" id="MCA9726889.1"/>
    </source>
</evidence>
<protein>
    <submittedName>
        <fullName evidence="3">KH domain-containing protein</fullName>
    </submittedName>
</protein>
<feature type="region of interest" description="Disordered" evidence="1">
    <location>
        <begin position="136"/>
        <end position="193"/>
    </location>
</feature>
<dbReference type="Pfam" id="PF01424">
    <property type="entry name" value="R3H"/>
    <property type="match status" value="1"/>
</dbReference>
<dbReference type="InterPro" id="IPR038008">
    <property type="entry name" value="Jag_KH"/>
</dbReference>
<reference evidence="3" key="2">
    <citation type="journal article" date="2021" name="Microbiome">
        <title>Successional dynamics and alternative stable states in a saline activated sludge microbial community over 9 years.</title>
        <authorList>
            <person name="Wang Y."/>
            <person name="Ye J."/>
            <person name="Ju F."/>
            <person name="Liu L."/>
            <person name="Boyd J.A."/>
            <person name="Deng Y."/>
            <person name="Parks D.H."/>
            <person name="Jiang X."/>
            <person name="Yin X."/>
            <person name="Woodcroft B.J."/>
            <person name="Tyson G.W."/>
            <person name="Hugenholtz P."/>
            <person name="Polz M.F."/>
            <person name="Zhang T."/>
        </authorList>
    </citation>
    <scope>NUCLEOTIDE SEQUENCE</scope>
    <source>
        <strain evidence="3">HKST-UBA01</strain>
    </source>
</reference>
<dbReference type="PANTHER" id="PTHR35800:SF1">
    <property type="entry name" value="RNA-BINDING PROTEIN KHPB"/>
    <property type="match status" value="1"/>
</dbReference>
<dbReference type="InterPro" id="IPR039247">
    <property type="entry name" value="KhpB"/>
</dbReference>
<dbReference type="AlphaFoldDB" id="A0A956LWN2"/>
<sequence length="193" mass="21062">MGFPGKVSSRFDDGAYCLTVEAGDEDGILIGRKGETLDALQHVAYKMSGRGRDEASTVRIDISGYRERHEEELANEAVEMAKDVLATKRSRQTEPMRAADRRIVHRAISDLGGVTTRAIGTGLVKKILIEIEGASSEGDLAPSPRERAPQRAAGEVLDFVSEPTVDRGGAPVREQVASEWGRKPRPARPGRRR</sequence>
<dbReference type="InterPro" id="IPR015946">
    <property type="entry name" value="KH_dom-like_a/b"/>
</dbReference>
<feature type="compositionally biased region" description="Basic residues" evidence="1">
    <location>
        <begin position="183"/>
        <end position="193"/>
    </location>
</feature>
<feature type="domain" description="R3H" evidence="2">
    <location>
        <begin position="67"/>
        <end position="133"/>
    </location>
</feature>
<gene>
    <name evidence="3" type="ORF">KC729_04340</name>
</gene>
<dbReference type="PROSITE" id="PS51061">
    <property type="entry name" value="R3H"/>
    <property type="match status" value="1"/>
</dbReference>
<dbReference type="Gene3D" id="3.30.300.20">
    <property type="match status" value="1"/>
</dbReference>